<sequence>MHRNKDSKPIEVGISLAPAGPALRTTATAVLFAMAGVPVLAAVVYAAVCLLRVRRRS</sequence>
<dbReference type="AlphaFoldDB" id="A0A3N4R002"/>
<dbReference type="Proteomes" id="UP000266906">
    <property type="component" value="Unassembled WGS sequence"/>
</dbReference>
<evidence type="ECO:0000313" key="2">
    <source>
        <dbReference type="EMBL" id="RPE26598.1"/>
    </source>
</evidence>
<dbReference type="EMBL" id="RKQG01000006">
    <property type="protein sequence ID" value="RPE26598.1"/>
    <property type="molecule type" value="Genomic_DNA"/>
</dbReference>
<accession>A0A3N4R002</accession>
<comment type="caution">
    <text evidence="2">The sequence shown here is derived from an EMBL/GenBank/DDBJ whole genome shotgun (WGS) entry which is preliminary data.</text>
</comment>
<dbReference type="RefSeq" id="WP_162871823.1">
    <property type="nucleotide sequence ID" value="NZ_RKQG01000006.1"/>
</dbReference>
<organism evidence="2 3">
    <name type="scientific">Kitasatospora cineracea</name>
    <dbReference type="NCBI Taxonomy" id="88074"/>
    <lineage>
        <taxon>Bacteria</taxon>
        <taxon>Bacillati</taxon>
        <taxon>Actinomycetota</taxon>
        <taxon>Actinomycetes</taxon>
        <taxon>Kitasatosporales</taxon>
        <taxon>Streptomycetaceae</taxon>
        <taxon>Kitasatospora</taxon>
    </lineage>
</organism>
<reference evidence="2 3" key="1">
    <citation type="submission" date="2018-11" db="EMBL/GenBank/DDBJ databases">
        <title>Sequencing the genomes of 1000 actinobacteria strains.</title>
        <authorList>
            <person name="Klenk H.-P."/>
        </authorList>
    </citation>
    <scope>NUCLEOTIDE SEQUENCE [LARGE SCALE GENOMIC DNA]</scope>
    <source>
        <strain evidence="2 3">DSM 44781</strain>
    </source>
</reference>
<protein>
    <submittedName>
        <fullName evidence="2">Uncharacterized protein</fullName>
    </submittedName>
</protein>
<evidence type="ECO:0000313" key="3">
    <source>
        <dbReference type="Proteomes" id="UP000266906"/>
    </source>
</evidence>
<evidence type="ECO:0000256" key="1">
    <source>
        <dbReference type="SAM" id="Phobius"/>
    </source>
</evidence>
<keyword evidence="1" id="KW-0812">Transmembrane</keyword>
<proteinExistence type="predicted"/>
<keyword evidence="3" id="KW-1185">Reference proteome</keyword>
<feature type="transmembrane region" description="Helical" evidence="1">
    <location>
        <begin position="29"/>
        <end position="51"/>
    </location>
</feature>
<name>A0A3N4R002_9ACTN</name>
<keyword evidence="1" id="KW-0472">Membrane</keyword>
<gene>
    <name evidence="2" type="ORF">EDD38_7659</name>
</gene>
<keyword evidence="1" id="KW-1133">Transmembrane helix</keyword>